<feature type="transmembrane region" description="Helical" evidence="6">
    <location>
        <begin position="183"/>
        <end position="204"/>
    </location>
</feature>
<dbReference type="GO" id="GO:0017004">
    <property type="term" value="P:cytochrome complex assembly"/>
    <property type="evidence" value="ECO:0007669"/>
    <property type="project" value="UniProtKB-KW"/>
</dbReference>
<dbReference type="InterPro" id="IPR023494">
    <property type="entry name" value="Cyt_c_bgen_Ccs1/CcsB/ResB"/>
</dbReference>
<evidence type="ECO:0000256" key="6">
    <source>
        <dbReference type="SAM" id="Phobius"/>
    </source>
</evidence>
<dbReference type="EMBL" id="RDBE01000001">
    <property type="protein sequence ID" value="RLV50499.1"/>
    <property type="molecule type" value="Genomic_DNA"/>
</dbReference>
<keyword evidence="3" id="KW-0201">Cytochrome c-type biogenesis</keyword>
<dbReference type="GO" id="GO:0016020">
    <property type="term" value="C:membrane"/>
    <property type="evidence" value="ECO:0007669"/>
    <property type="project" value="UniProtKB-SubCell"/>
</dbReference>
<reference evidence="8 9" key="1">
    <citation type="submission" date="2018-10" db="EMBL/GenBank/DDBJ databases">
        <title>Marmoricola sp. 4Q3S-7 whole genome shotgun sequence.</title>
        <authorList>
            <person name="Li F."/>
        </authorList>
    </citation>
    <scope>NUCLEOTIDE SEQUENCE [LARGE SCALE GENOMIC DNA]</scope>
    <source>
        <strain evidence="8 9">4Q3S-7</strain>
    </source>
</reference>
<comment type="subcellular location">
    <subcellularLocation>
        <location evidence="1">Membrane</location>
        <topology evidence="1">Multi-pass membrane protein</topology>
    </subcellularLocation>
</comment>
<name>A0A3L8P798_9ACTN</name>
<protein>
    <submittedName>
        <fullName evidence="8">Cytochrome c biogenesis protein ResB</fullName>
    </submittedName>
</protein>
<sequence length="521" mass="56703">MTLTSTRPETPPSEPPDLRPRELLRWAWRQLTSMRTALILLFLLALAAIPGSVVPQNGVDSLRASQWREQHKTLAPIYERLGLFDVYGSPWFAAIYLLLVVSLVGCILPRTMVYWRAARATPPPAPRRLTRLPEHRTFTTTVSPEDVLDRARRQLRRRRYRLAPQEEGTVAAERGYLREAGNLLFHVAVLVVIIGFGLGSLLGFKGGVIVVTGDGFSNQLSQYDDFTPGTIFKPSQLEPFSFTVHDFHVDFIKTGRSAGAAHKFYADLDVRKSSGSSSTRERISVNHPLTVDGTKVFLIGHGYAPHITVRDAEGNVAASGPAVFLPENESFTSFGVVKAFDAQPTAIGLEGEFYPTYAFSNTTGPFSAFPDDEDPALSMLVWRGKTGTDPGSNQSSVYALDKGDLTPLKTSKGVQQRIDLKRGQTVQLADGAGSVTFDGVSRFVRLQVSDRPGSGTALVGTVLALLGLLGSLFVRPRRVWVRVSDAGDGRTLVEAAGLDRSSGGDLSGELDDVVTGMQEST</sequence>
<evidence type="ECO:0000313" key="9">
    <source>
        <dbReference type="Proteomes" id="UP000281708"/>
    </source>
</evidence>
<organism evidence="8 9">
    <name type="scientific">Nocardioides mangrovicus</name>
    <dbReference type="NCBI Taxonomy" id="2478913"/>
    <lineage>
        <taxon>Bacteria</taxon>
        <taxon>Bacillati</taxon>
        <taxon>Actinomycetota</taxon>
        <taxon>Actinomycetes</taxon>
        <taxon>Propionibacteriales</taxon>
        <taxon>Nocardioidaceae</taxon>
        <taxon>Nocardioides</taxon>
    </lineage>
</organism>
<feature type="transmembrane region" description="Helical" evidence="6">
    <location>
        <begin position="455"/>
        <end position="474"/>
    </location>
</feature>
<keyword evidence="5 6" id="KW-0472">Membrane</keyword>
<evidence type="ECO:0000313" key="8">
    <source>
        <dbReference type="EMBL" id="RLV50499.1"/>
    </source>
</evidence>
<dbReference type="InterPro" id="IPR007816">
    <property type="entry name" value="ResB-like_domain"/>
</dbReference>
<dbReference type="RefSeq" id="WP_121804180.1">
    <property type="nucleotide sequence ID" value="NZ_RDBE01000001.1"/>
</dbReference>
<evidence type="ECO:0000256" key="3">
    <source>
        <dbReference type="ARBA" id="ARBA00022748"/>
    </source>
</evidence>
<evidence type="ECO:0000256" key="2">
    <source>
        <dbReference type="ARBA" id="ARBA00022692"/>
    </source>
</evidence>
<feature type="transmembrane region" description="Helical" evidence="6">
    <location>
        <begin position="91"/>
        <end position="109"/>
    </location>
</feature>
<keyword evidence="4 6" id="KW-1133">Transmembrane helix</keyword>
<dbReference type="PANTHER" id="PTHR31566">
    <property type="entry name" value="CYTOCHROME C BIOGENESIS PROTEIN CCS1, CHLOROPLASTIC"/>
    <property type="match status" value="1"/>
</dbReference>
<evidence type="ECO:0000256" key="1">
    <source>
        <dbReference type="ARBA" id="ARBA00004141"/>
    </source>
</evidence>
<dbReference type="PANTHER" id="PTHR31566:SF0">
    <property type="entry name" value="CYTOCHROME C BIOGENESIS PROTEIN CCS1, CHLOROPLASTIC"/>
    <property type="match status" value="1"/>
</dbReference>
<dbReference type="Pfam" id="PF05140">
    <property type="entry name" value="ResB"/>
    <property type="match status" value="1"/>
</dbReference>
<accession>A0A3L8P798</accession>
<gene>
    <name evidence="8" type="ORF">D9V37_00445</name>
</gene>
<keyword evidence="2 6" id="KW-0812">Transmembrane</keyword>
<keyword evidence="9" id="KW-1185">Reference proteome</keyword>
<comment type="caution">
    <text evidence="8">The sequence shown here is derived from an EMBL/GenBank/DDBJ whole genome shotgun (WGS) entry which is preliminary data.</text>
</comment>
<proteinExistence type="predicted"/>
<feature type="domain" description="ResB-like" evidence="7">
    <location>
        <begin position="34"/>
        <end position="510"/>
    </location>
</feature>
<evidence type="ECO:0000256" key="5">
    <source>
        <dbReference type="ARBA" id="ARBA00023136"/>
    </source>
</evidence>
<evidence type="ECO:0000259" key="7">
    <source>
        <dbReference type="Pfam" id="PF05140"/>
    </source>
</evidence>
<dbReference type="Proteomes" id="UP000281708">
    <property type="component" value="Unassembled WGS sequence"/>
</dbReference>
<dbReference type="OrthoDB" id="3949537at2"/>
<evidence type="ECO:0000256" key="4">
    <source>
        <dbReference type="ARBA" id="ARBA00022989"/>
    </source>
</evidence>
<dbReference type="AlphaFoldDB" id="A0A3L8P798"/>